<feature type="non-terminal residue" evidence="2">
    <location>
        <position position="1"/>
    </location>
</feature>
<feature type="region of interest" description="Disordered" evidence="1">
    <location>
        <begin position="1"/>
        <end position="47"/>
    </location>
</feature>
<evidence type="ECO:0000313" key="2">
    <source>
        <dbReference type="EMBL" id="CAA9342563.1"/>
    </source>
</evidence>
<dbReference type="AlphaFoldDB" id="A0A6J4LVC4"/>
<protein>
    <submittedName>
        <fullName evidence="2">ABC transporter, permease protein (Cluster 3, basic aa/glutamine/opines)</fullName>
    </submittedName>
</protein>
<feature type="region of interest" description="Disordered" evidence="1">
    <location>
        <begin position="66"/>
        <end position="98"/>
    </location>
</feature>
<feature type="region of interest" description="Disordered" evidence="1">
    <location>
        <begin position="116"/>
        <end position="312"/>
    </location>
</feature>
<feature type="compositionally biased region" description="Basic and acidic residues" evidence="1">
    <location>
        <begin position="174"/>
        <end position="187"/>
    </location>
</feature>
<gene>
    <name evidence="2" type="ORF">AVDCRST_MAG24-1356</name>
</gene>
<name>A0A6J4LVC4_9ACTN</name>
<dbReference type="EMBL" id="CADCUF010000207">
    <property type="protein sequence ID" value="CAA9342563.1"/>
    <property type="molecule type" value="Genomic_DNA"/>
</dbReference>
<feature type="compositionally biased region" description="Basic residues" evidence="1">
    <location>
        <begin position="216"/>
        <end position="226"/>
    </location>
</feature>
<feature type="compositionally biased region" description="Basic residues" evidence="1">
    <location>
        <begin position="293"/>
        <end position="312"/>
    </location>
</feature>
<reference evidence="2" key="1">
    <citation type="submission" date="2020-02" db="EMBL/GenBank/DDBJ databases">
        <authorList>
            <person name="Meier V. D."/>
        </authorList>
    </citation>
    <scope>NUCLEOTIDE SEQUENCE</scope>
    <source>
        <strain evidence="2">AVDCRST_MAG24</strain>
    </source>
</reference>
<sequence>DRPVRPAGDPAAATGGRRLDGPDRAAGARLGADPLPAQGRSGLGGLVRPGRGAVLALAVRHRLDARQRRVHPRRRALHPDDRGRRHRPGDRAGALRCPREALQQLGRLRGRRVLRVVLPRHPSDRPDVPALPRPAADRQQPRRPLPQPRHQRRAAADPRRRGRRHPGAGTQLRRLHDRDLPRGDPVRRAGTGRGRRRPRHALLGQDAPGRAAAGAARHHPAHRQRVHRDAEGHRPRLLPGGGGRHRRDLPPQPARGKGRLQEPGGLRPRGRSLLGADGAPHRRAAPAGDPARHRVRPRVRRHPAHQPRGARM</sequence>
<feature type="non-terminal residue" evidence="2">
    <location>
        <position position="312"/>
    </location>
</feature>
<feature type="compositionally biased region" description="Low complexity" evidence="1">
    <location>
        <begin position="263"/>
        <end position="275"/>
    </location>
</feature>
<accession>A0A6J4LVC4</accession>
<proteinExistence type="predicted"/>
<evidence type="ECO:0000256" key="1">
    <source>
        <dbReference type="SAM" id="MobiDB-lite"/>
    </source>
</evidence>
<organism evidence="2">
    <name type="scientific">uncultured Nocardioidaceae bacterium</name>
    <dbReference type="NCBI Taxonomy" id="253824"/>
    <lineage>
        <taxon>Bacteria</taxon>
        <taxon>Bacillati</taxon>
        <taxon>Actinomycetota</taxon>
        <taxon>Actinomycetes</taxon>
        <taxon>Propionibacteriales</taxon>
        <taxon>Nocardioidaceae</taxon>
        <taxon>environmental samples</taxon>
    </lineage>
</organism>